<reference evidence="1" key="1">
    <citation type="submission" date="2019-08" db="EMBL/GenBank/DDBJ databases">
        <title>Genome sequence of Clostridiales bacterium MT110.</title>
        <authorList>
            <person name="Cao J."/>
        </authorList>
    </citation>
    <scope>NUCLEOTIDE SEQUENCE</scope>
    <source>
        <strain evidence="1">MT110</strain>
    </source>
</reference>
<proteinExistence type="predicted"/>
<organism evidence="1 2">
    <name type="scientific">Anoxybacterium hadale</name>
    <dbReference type="NCBI Taxonomy" id="3408580"/>
    <lineage>
        <taxon>Bacteria</taxon>
        <taxon>Bacillati</taxon>
        <taxon>Bacillota</taxon>
        <taxon>Clostridia</taxon>
        <taxon>Peptostreptococcales</taxon>
        <taxon>Anaerovoracaceae</taxon>
        <taxon>Anoxybacterium</taxon>
    </lineage>
</organism>
<dbReference type="Proteomes" id="UP000594014">
    <property type="component" value="Chromosome"/>
</dbReference>
<evidence type="ECO:0000313" key="1">
    <source>
        <dbReference type="EMBL" id="QOX64228.1"/>
    </source>
</evidence>
<sequence length="202" mass="23625">MLKKCALCGQEKNISEFGKNSRNKDGLHSYCKECNSKKAKEYNKTEKGKANVIKALKKQQSQGYFRYGKGAIQNISKSAKNRGIEFTLTEAELSAWWKNNTDVCYYCNTPIEEYRIIRDFILNYEGNEWDVLRFKRFFERDVHAKINDMTLDRVDNKKGYSIENIVKSCWICNSLKSDFYTADEMRLISPLIIKSISDKMKE</sequence>
<name>A0ACD1ADC6_9FIRM</name>
<accession>A0ACD1ADC6</accession>
<keyword evidence="2" id="KW-1185">Reference proteome</keyword>
<evidence type="ECO:0000313" key="2">
    <source>
        <dbReference type="Proteomes" id="UP000594014"/>
    </source>
</evidence>
<protein>
    <submittedName>
        <fullName evidence="1">Uncharacterized protein</fullName>
    </submittedName>
</protein>
<dbReference type="EMBL" id="CP042469">
    <property type="protein sequence ID" value="QOX64228.1"/>
    <property type="molecule type" value="Genomic_DNA"/>
</dbReference>
<gene>
    <name evidence="1" type="ORF">FRZ06_13205</name>
</gene>